<dbReference type="GO" id="GO:0005886">
    <property type="term" value="C:plasma membrane"/>
    <property type="evidence" value="ECO:0007669"/>
    <property type="project" value="UniProtKB-SubCell"/>
</dbReference>
<keyword evidence="4 8" id="KW-1133">Transmembrane helix</keyword>
<keyword evidence="3 7" id="KW-0812">Transmembrane</keyword>
<dbReference type="SUPFAM" id="SSF81321">
    <property type="entry name" value="Family A G protein-coupled receptor-like"/>
    <property type="match status" value="1"/>
</dbReference>
<feature type="transmembrane region" description="Helical" evidence="8">
    <location>
        <begin position="95"/>
        <end position="116"/>
    </location>
</feature>
<dbReference type="GeneTree" id="ENSGT01150000286926"/>
<dbReference type="GO" id="GO:0042277">
    <property type="term" value="F:peptide binding"/>
    <property type="evidence" value="ECO:0007669"/>
    <property type="project" value="TreeGrafter"/>
</dbReference>
<proteinExistence type="inferred from homology"/>
<evidence type="ECO:0000256" key="7">
    <source>
        <dbReference type="RuleBase" id="RU000688"/>
    </source>
</evidence>
<evidence type="ECO:0000256" key="5">
    <source>
        <dbReference type="ARBA" id="ARBA00023136"/>
    </source>
</evidence>
<dbReference type="PROSITE" id="PS00237">
    <property type="entry name" value="G_PROTEIN_RECEP_F1_1"/>
    <property type="match status" value="1"/>
</dbReference>
<comment type="subcellular location">
    <subcellularLocation>
        <location evidence="1">Cell membrane</location>
        <topology evidence="1">Multi-pass membrane protein</topology>
    </subcellularLocation>
</comment>
<evidence type="ECO:0000313" key="11">
    <source>
        <dbReference type="Proteomes" id="UP000694406"/>
    </source>
</evidence>
<dbReference type="Ensembl" id="ENSLLTT00000018289.1">
    <property type="protein sequence ID" value="ENSLLTP00000017636.1"/>
    <property type="gene ID" value="ENSLLTG00000013366.1"/>
</dbReference>
<dbReference type="AlphaFoldDB" id="A0A8C5SF55"/>
<feature type="transmembrane region" description="Helical" evidence="8">
    <location>
        <begin position="194"/>
        <end position="217"/>
    </location>
</feature>
<evidence type="ECO:0000256" key="3">
    <source>
        <dbReference type="ARBA" id="ARBA00022692"/>
    </source>
</evidence>
<evidence type="ECO:0000313" key="10">
    <source>
        <dbReference type="Ensembl" id="ENSLLTP00000017636.1"/>
    </source>
</evidence>
<dbReference type="GO" id="GO:0004930">
    <property type="term" value="F:G protein-coupled receptor activity"/>
    <property type="evidence" value="ECO:0007669"/>
    <property type="project" value="UniProtKB-KW"/>
</dbReference>
<evidence type="ECO:0000256" key="6">
    <source>
        <dbReference type="ARBA" id="ARBA00023170"/>
    </source>
</evidence>
<evidence type="ECO:0000259" key="9">
    <source>
        <dbReference type="PROSITE" id="PS50262"/>
    </source>
</evidence>
<keyword evidence="7" id="KW-0807">Transducer</keyword>
<reference evidence="10" key="1">
    <citation type="submission" date="2025-08" db="UniProtKB">
        <authorList>
            <consortium name="Ensembl"/>
        </authorList>
    </citation>
    <scope>IDENTIFICATION</scope>
</reference>
<evidence type="ECO:0000256" key="8">
    <source>
        <dbReference type="SAM" id="Phobius"/>
    </source>
</evidence>
<dbReference type="InterPro" id="IPR017452">
    <property type="entry name" value="GPCR_Rhodpsn_7TM"/>
</dbReference>
<protein>
    <submittedName>
        <fullName evidence="10">Pyroglutamylated RFamide peptide receptor</fullName>
    </submittedName>
</protein>
<dbReference type="PANTHER" id="PTHR24241">
    <property type="entry name" value="NEUROPEPTIDE RECEPTOR-RELATED G-PROTEIN COUPLED RECEPTOR"/>
    <property type="match status" value="1"/>
</dbReference>
<keyword evidence="6 7" id="KW-0675">Receptor</keyword>
<dbReference type="GO" id="GO:0032870">
    <property type="term" value="P:cellular response to hormone stimulus"/>
    <property type="evidence" value="ECO:0007669"/>
    <property type="project" value="TreeGrafter"/>
</dbReference>
<keyword evidence="11" id="KW-1185">Reference proteome</keyword>
<evidence type="ECO:0000256" key="1">
    <source>
        <dbReference type="ARBA" id="ARBA00004651"/>
    </source>
</evidence>
<dbReference type="PRINTS" id="PR00237">
    <property type="entry name" value="GPCRRHODOPSN"/>
</dbReference>
<feature type="transmembrane region" description="Helical" evidence="8">
    <location>
        <begin position="153"/>
        <end position="174"/>
    </location>
</feature>
<sequence>FCITVLTLLKKKNRGAFACKMVPFVQSTAIVTEILTMTCIALERYNGIVHPLKMKWQYTHRRAYTMLGKNKYDFLYETEYVCCLEEWPSPVHQKIYATFILVILFLLPLMLMLLLYSKIGYELWIKKRVGDASVLKSIHASEMSKISRKKKRAIVMMVTVVVLFAICWTPFHVMHMLIEYSNFEREYDDVTIKMIFGIVNVIGFANSICNPIVYAFMNENFKKNFLSAICFCIMKENLSPFRQHKNLKITMMQLEERACRRELVSLKETRREAFSEGNIEQKWLFVLQYLAMVFQVLYLKCFA</sequence>
<name>A0A8C5SF55_LATLA</name>
<feature type="domain" description="G-protein coupled receptors family 1 profile" evidence="9">
    <location>
        <begin position="1"/>
        <end position="214"/>
    </location>
</feature>
<dbReference type="PROSITE" id="PS50262">
    <property type="entry name" value="G_PROTEIN_RECEP_F1_2"/>
    <property type="match status" value="1"/>
</dbReference>
<dbReference type="Gene3D" id="1.20.1070.10">
    <property type="entry name" value="Rhodopsin 7-helix transmembrane proteins"/>
    <property type="match status" value="1"/>
</dbReference>
<evidence type="ECO:0000256" key="4">
    <source>
        <dbReference type="ARBA" id="ARBA00022989"/>
    </source>
</evidence>
<dbReference type="Pfam" id="PF00001">
    <property type="entry name" value="7tm_1"/>
    <property type="match status" value="1"/>
</dbReference>
<reference evidence="10" key="2">
    <citation type="submission" date="2025-09" db="UniProtKB">
        <authorList>
            <consortium name="Ensembl"/>
        </authorList>
    </citation>
    <scope>IDENTIFICATION</scope>
</reference>
<keyword evidence="2" id="KW-1003">Cell membrane</keyword>
<dbReference type="Proteomes" id="UP000694406">
    <property type="component" value="Unplaced"/>
</dbReference>
<keyword evidence="7" id="KW-0297">G-protein coupled receptor</keyword>
<accession>A0A8C5SF55</accession>
<keyword evidence="5 8" id="KW-0472">Membrane</keyword>
<organism evidence="10 11">
    <name type="scientific">Laticauda laticaudata</name>
    <name type="common">Blue-ringed sea krait</name>
    <name type="synonym">Blue-lipped sea krait</name>
    <dbReference type="NCBI Taxonomy" id="8630"/>
    <lineage>
        <taxon>Eukaryota</taxon>
        <taxon>Metazoa</taxon>
        <taxon>Chordata</taxon>
        <taxon>Craniata</taxon>
        <taxon>Vertebrata</taxon>
        <taxon>Euteleostomi</taxon>
        <taxon>Lepidosauria</taxon>
        <taxon>Squamata</taxon>
        <taxon>Bifurcata</taxon>
        <taxon>Unidentata</taxon>
        <taxon>Episquamata</taxon>
        <taxon>Toxicofera</taxon>
        <taxon>Serpentes</taxon>
        <taxon>Colubroidea</taxon>
        <taxon>Elapidae</taxon>
        <taxon>Laticaudinae</taxon>
        <taxon>Laticauda</taxon>
    </lineage>
</organism>
<evidence type="ECO:0000256" key="2">
    <source>
        <dbReference type="ARBA" id="ARBA00022475"/>
    </source>
</evidence>
<dbReference type="InterPro" id="IPR000276">
    <property type="entry name" value="GPCR_Rhodpsn"/>
</dbReference>
<dbReference type="PANTHER" id="PTHR24241:SF119">
    <property type="entry name" value="PYROGLUTAMYLATED RF-AMIDE PEPTIDE RECEPTOR"/>
    <property type="match status" value="1"/>
</dbReference>
<comment type="similarity">
    <text evidence="7">Belongs to the G-protein coupled receptor 1 family.</text>
</comment>